<sequence length="114" mass="12723">MLSPADRSEFSSCLPTTLKTSIKLCEVVINVSSRKTAHKDLRHDSRPNLRFLNQKPVNRRTVYAWFARKDKCQGRRVKAYTDLGAKIGISPTALEPRLIPCSCGINRSPGPLGN</sequence>
<name>A0ABQ7L987_BRACM</name>
<reference evidence="1 2" key="1">
    <citation type="submission" date="2021-03" db="EMBL/GenBank/DDBJ databases">
        <authorList>
            <person name="King G.J."/>
            <person name="Bancroft I."/>
            <person name="Baten A."/>
            <person name="Bloomfield J."/>
            <person name="Borpatragohain P."/>
            <person name="He Z."/>
            <person name="Irish N."/>
            <person name="Irwin J."/>
            <person name="Liu K."/>
            <person name="Mauleon R.P."/>
            <person name="Moore J."/>
            <person name="Morris R."/>
            <person name="Ostergaard L."/>
            <person name="Wang B."/>
            <person name="Wells R."/>
        </authorList>
    </citation>
    <scope>NUCLEOTIDE SEQUENCE [LARGE SCALE GENOMIC DNA]</scope>
    <source>
        <strain evidence="1">R-o-18</strain>
        <tissue evidence="1">Leaf</tissue>
    </source>
</reference>
<dbReference type="Proteomes" id="UP000823674">
    <property type="component" value="Chromosome A09"/>
</dbReference>
<evidence type="ECO:0000313" key="2">
    <source>
        <dbReference type="Proteomes" id="UP000823674"/>
    </source>
</evidence>
<gene>
    <name evidence="1" type="primary">A09g503670.1_BraROA</name>
    <name evidence="1" type="ORF">IGI04_034600</name>
</gene>
<dbReference type="EMBL" id="JADBGQ010000008">
    <property type="protein sequence ID" value="KAG5383130.1"/>
    <property type="molecule type" value="Genomic_DNA"/>
</dbReference>
<evidence type="ECO:0008006" key="3">
    <source>
        <dbReference type="Google" id="ProtNLM"/>
    </source>
</evidence>
<organism evidence="1 2">
    <name type="scientific">Brassica rapa subsp. trilocularis</name>
    <dbReference type="NCBI Taxonomy" id="1813537"/>
    <lineage>
        <taxon>Eukaryota</taxon>
        <taxon>Viridiplantae</taxon>
        <taxon>Streptophyta</taxon>
        <taxon>Embryophyta</taxon>
        <taxon>Tracheophyta</taxon>
        <taxon>Spermatophyta</taxon>
        <taxon>Magnoliopsida</taxon>
        <taxon>eudicotyledons</taxon>
        <taxon>Gunneridae</taxon>
        <taxon>Pentapetalae</taxon>
        <taxon>rosids</taxon>
        <taxon>malvids</taxon>
        <taxon>Brassicales</taxon>
        <taxon>Brassicaceae</taxon>
        <taxon>Brassiceae</taxon>
        <taxon>Brassica</taxon>
    </lineage>
</organism>
<evidence type="ECO:0000313" key="1">
    <source>
        <dbReference type="EMBL" id="KAG5383130.1"/>
    </source>
</evidence>
<accession>A0ABQ7L987</accession>
<comment type="caution">
    <text evidence="1">The sequence shown here is derived from an EMBL/GenBank/DDBJ whole genome shotgun (WGS) entry which is preliminary data.</text>
</comment>
<protein>
    <recommendedName>
        <fullName evidence="3">Homeobox domain-containing protein</fullName>
    </recommendedName>
</protein>
<keyword evidence="2" id="KW-1185">Reference proteome</keyword>
<proteinExistence type="predicted"/>